<dbReference type="AlphaFoldDB" id="A0A7J6AGA0"/>
<gene>
    <name evidence="2" type="ORF">AMELA_G00171900</name>
</gene>
<dbReference type="Proteomes" id="UP000593565">
    <property type="component" value="Unassembled WGS sequence"/>
</dbReference>
<comment type="caution">
    <text evidence="2">The sequence shown here is derived from an EMBL/GenBank/DDBJ whole genome shotgun (WGS) entry which is preliminary data.</text>
</comment>
<protein>
    <submittedName>
        <fullName evidence="2">Uncharacterized protein</fullName>
    </submittedName>
</protein>
<reference evidence="2 3" key="1">
    <citation type="submission" date="2020-02" db="EMBL/GenBank/DDBJ databases">
        <title>A chromosome-scale genome assembly of the black bullhead catfish (Ameiurus melas).</title>
        <authorList>
            <person name="Wen M."/>
            <person name="Zham M."/>
            <person name="Cabau C."/>
            <person name="Klopp C."/>
            <person name="Donnadieu C."/>
            <person name="Roques C."/>
            <person name="Bouchez O."/>
            <person name="Lampietro C."/>
            <person name="Jouanno E."/>
            <person name="Herpin A."/>
            <person name="Louis A."/>
            <person name="Berthelot C."/>
            <person name="Parey E."/>
            <person name="Roest-Crollius H."/>
            <person name="Braasch I."/>
            <person name="Postlethwait J."/>
            <person name="Robinson-Rechavi M."/>
            <person name="Echchiki A."/>
            <person name="Begum T."/>
            <person name="Montfort J."/>
            <person name="Schartl M."/>
            <person name="Bobe J."/>
            <person name="Guiguen Y."/>
        </authorList>
    </citation>
    <scope>NUCLEOTIDE SEQUENCE [LARGE SCALE GENOMIC DNA]</scope>
    <source>
        <strain evidence="2">M_S1</strain>
        <tissue evidence="2">Blood</tissue>
    </source>
</reference>
<feature type="coiled-coil region" evidence="1">
    <location>
        <begin position="29"/>
        <end position="56"/>
    </location>
</feature>
<evidence type="ECO:0000313" key="3">
    <source>
        <dbReference type="Proteomes" id="UP000593565"/>
    </source>
</evidence>
<organism evidence="2 3">
    <name type="scientific">Ameiurus melas</name>
    <name type="common">Black bullhead</name>
    <name type="synonym">Silurus melas</name>
    <dbReference type="NCBI Taxonomy" id="219545"/>
    <lineage>
        <taxon>Eukaryota</taxon>
        <taxon>Metazoa</taxon>
        <taxon>Chordata</taxon>
        <taxon>Craniata</taxon>
        <taxon>Vertebrata</taxon>
        <taxon>Euteleostomi</taxon>
        <taxon>Actinopterygii</taxon>
        <taxon>Neopterygii</taxon>
        <taxon>Teleostei</taxon>
        <taxon>Ostariophysi</taxon>
        <taxon>Siluriformes</taxon>
        <taxon>Ictaluridae</taxon>
        <taxon>Ameiurus</taxon>
    </lineage>
</organism>
<keyword evidence="3" id="KW-1185">Reference proteome</keyword>
<name>A0A7J6AGA0_AMEME</name>
<keyword evidence="1" id="KW-0175">Coiled coil</keyword>
<accession>A0A7J6AGA0</accession>
<dbReference type="EMBL" id="JAAGNN010000014">
    <property type="protein sequence ID" value="KAF4080488.1"/>
    <property type="molecule type" value="Genomic_DNA"/>
</dbReference>
<sequence length="92" mass="10687">MGGIPVLESVSDTNRFDDSLELHMVLLELEDVERRIRGLLDQQAQLQERRTALESSCASVHTPKVSRILKDERIERLCSRRDERHQATAERF</sequence>
<evidence type="ECO:0000256" key="1">
    <source>
        <dbReference type="SAM" id="Coils"/>
    </source>
</evidence>
<proteinExistence type="predicted"/>
<evidence type="ECO:0000313" key="2">
    <source>
        <dbReference type="EMBL" id="KAF4080488.1"/>
    </source>
</evidence>